<dbReference type="InterPro" id="IPR050641">
    <property type="entry name" value="RIFMO-like"/>
</dbReference>
<reference evidence="5 6" key="1">
    <citation type="submission" date="2024-09" db="EMBL/GenBank/DDBJ databases">
        <authorList>
            <person name="Sun Q."/>
            <person name="Mori K."/>
        </authorList>
    </citation>
    <scope>NUCLEOTIDE SEQUENCE [LARGE SCALE GENOMIC DNA]</scope>
    <source>
        <strain evidence="5 6">JCM 3323</strain>
    </source>
</reference>
<comment type="cofactor">
    <cofactor evidence="1">
        <name>FAD</name>
        <dbReference type="ChEBI" id="CHEBI:57692"/>
    </cofactor>
</comment>
<evidence type="ECO:0000256" key="1">
    <source>
        <dbReference type="ARBA" id="ARBA00001974"/>
    </source>
</evidence>
<accession>A0ABV5QGP2</accession>
<dbReference type="PANTHER" id="PTHR43004:SF19">
    <property type="entry name" value="BINDING MONOOXYGENASE, PUTATIVE (JCVI)-RELATED"/>
    <property type="match status" value="1"/>
</dbReference>
<sequence>MNELDVEVLVVGGGPVGLCAAIELARHGISVLLVERRADTSIFPKARLITTRTMELLRGWGIQEEVERAGMPREEYLAVGVGSSLTAGDFVRSAAELDRDAPQSPTYTFLCAQDRLEVILRRLTESRPEAEVWFGATMTGMRATAGGVTATVNRADGETLVRCRYLVAADGSRSGVREGLGIAAEGPPPLGHMISIMFEADLGFLPPDRRAALSFLRDPPCAVEAVDHERRWMVQTGYEPELGGSPADFTEEACLAAVRAAVGVPGLPVTILGVMPWLQQAMVAAAFRAGPVFLAGDAAHVATPQGGFGMNCGIQDAHNLAWKLAAVLRGTAGEELLDTYEAERRPIAARTVDESLNNALITFDMMEGRLSMREAIERQAGRRSCEGLVLGFGYDSRAVLSDGTAPPAPADPYRTYVPTARPGHRAPHVWLHGQDGRVSTLDLLGPRFTLLAPAGAGWPGPAAEAARRTGVSLTTVEIAAEEIAAEVTAAVEVTAEEVTADDLPTSEESSPHVPGGPFTAAGRCPSGPFVSPTWAKEYGLGPEGAVLIRPDGHVAWRSPDGPASARALTKAIELVLSRR</sequence>
<dbReference type="SUPFAM" id="SSF51905">
    <property type="entry name" value="FAD/NAD(P)-binding domain"/>
    <property type="match status" value="1"/>
</dbReference>
<protein>
    <submittedName>
        <fullName evidence="5">FAD-dependent oxidoreductase</fullName>
    </submittedName>
</protein>
<name>A0ABV5QGP2_9ACTN</name>
<gene>
    <name evidence="5" type="ORF">ACFFRN_47335</name>
</gene>
<dbReference type="RefSeq" id="WP_346117149.1">
    <property type="nucleotide sequence ID" value="NZ_BAAAXC010000005.1"/>
</dbReference>
<comment type="caution">
    <text evidence="5">The sequence shown here is derived from an EMBL/GenBank/DDBJ whole genome shotgun (WGS) entry which is preliminary data.</text>
</comment>
<dbReference type="Pfam" id="PF01494">
    <property type="entry name" value="FAD_binding_3"/>
    <property type="match status" value="1"/>
</dbReference>
<evidence type="ECO:0000313" key="5">
    <source>
        <dbReference type="EMBL" id="MFB9534254.1"/>
    </source>
</evidence>
<keyword evidence="6" id="KW-1185">Reference proteome</keyword>
<keyword evidence="2" id="KW-0285">Flavoprotein</keyword>
<dbReference type="InterPro" id="IPR002938">
    <property type="entry name" value="FAD-bd"/>
</dbReference>
<feature type="domain" description="FAD-binding" evidence="4">
    <location>
        <begin position="5"/>
        <end position="355"/>
    </location>
</feature>
<organism evidence="5 6">
    <name type="scientific">Nonomuraea roseola</name>
    <dbReference type="NCBI Taxonomy" id="46179"/>
    <lineage>
        <taxon>Bacteria</taxon>
        <taxon>Bacillati</taxon>
        <taxon>Actinomycetota</taxon>
        <taxon>Actinomycetes</taxon>
        <taxon>Streptosporangiales</taxon>
        <taxon>Streptosporangiaceae</taxon>
        <taxon>Nonomuraea</taxon>
    </lineage>
</organism>
<dbReference type="Gene3D" id="3.50.50.60">
    <property type="entry name" value="FAD/NAD(P)-binding domain"/>
    <property type="match status" value="1"/>
</dbReference>
<evidence type="ECO:0000256" key="3">
    <source>
        <dbReference type="ARBA" id="ARBA00022827"/>
    </source>
</evidence>
<keyword evidence="3" id="KW-0274">FAD</keyword>
<evidence type="ECO:0000259" key="4">
    <source>
        <dbReference type="Pfam" id="PF01494"/>
    </source>
</evidence>
<dbReference type="PRINTS" id="PR00420">
    <property type="entry name" value="RNGMNOXGNASE"/>
</dbReference>
<dbReference type="EMBL" id="JBHMCE010000025">
    <property type="protein sequence ID" value="MFB9534254.1"/>
    <property type="molecule type" value="Genomic_DNA"/>
</dbReference>
<dbReference type="PANTHER" id="PTHR43004">
    <property type="entry name" value="TRK SYSTEM POTASSIUM UPTAKE PROTEIN"/>
    <property type="match status" value="1"/>
</dbReference>
<evidence type="ECO:0000256" key="2">
    <source>
        <dbReference type="ARBA" id="ARBA00022630"/>
    </source>
</evidence>
<dbReference type="Gene3D" id="3.40.30.120">
    <property type="match status" value="1"/>
</dbReference>
<dbReference type="InterPro" id="IPR036188">
    <property type="entry name" value="FAD/NAD-bd_sf"/>
</dbReference>
<dbReference type="Proteomes" id="UP001589646">
    <property type="component" value="Unassembled WGS sequence"/>
</dbReference>
<dbReference type="Pfam" id="PF21274">
    <property type="entry name" value="Rng_hyd_C"/>
    <property type="match status" value="2"/>
</dbReference>
<dbReference type="Gene3D" id="3.30.9.10">
    <property type="entry name" value="D-Amino Acid Oxidase, subunit A, domain 2"/>
    <property type="match status" value="1"/>
</dbReference>
<proteinExistence type="predicted"/>
<evidence type="ECO:0000313" key="6">
    <source>
        <dbReference type="Proteomes" id="UP001589646"/>
    </source>
</evidence>